<sequence length="110" mass="12582">MNPLTVADMSGGFELKLDCYAGCGEKRRSCKYCNFNVQYILSLTSYERLPHQTKAQKTNCPVLMPKNKQGMNRRVLTSSKSQKNNGQGRVENRVGNRKGRKYLFITESRL</sequence>
<organism evidence="1 2">
    <name type="scientific">Elysia crispata</name>
    <name type="common">lettuce slug</name>
    <dbReference type="NCBI Taxonomy" id="231223"/>
    <lineage>
        <taxon>Eukaryota</taxon>
        <taxon>Metazoa</taxon>
        <taxon>Spiralia</taxon>
        <taxon>Lophotrochozoa</taxon>
        <taxon>Mollusca</taxon>
        <taxon>Gastropoda</taxon>
        <taxon>Heterobranchia</taxon>
        <taxon>Euthyneura</taxon>
        <taxon>Panpulmonata</taxon>
        <taxon>Sacoglossa</taxon>
        <taxon>Placobranchoidea</taxon>
        <taxon>Plakobranchidae</taxon>
        <taxon>Elysia</taxon>
    </lineage>
</organism>
<proteinExistence type="predicted"/>
<dbReference type="EMBL" id="JAWDGP010007969">
    <property type="protein sequence ID" value="KAK3698664.1"/>
    <property type="molecule type" value="Genomic_DNA"/>
</dbReference>
<dbReference type="AlphaFoldDB" id="A0AAE1CJ47"/>
<name>A0AAE1CJ47_9GAST</name>
<evidence type="ECO:0000313" key="1">
    <source>
        <dbReference type="EMBL" id="KAK3698664.1"/>
    </source>
</evidence>
<reference evidence="1" key="1">
    <citation type="journal article" date="2023" name="G3 (Bethesda)">
        <title>A reference genome for the long-term kleptoplast-retaining sea slug Elysia crispata morphotype clarki.</title>
        <authorList>
            <person name="Eastman K.E."/>
            <person name="Pendleton A.L."/>
            <person name="Shaikh M.A."/>
            <person name="Suttiyut T."/>
            <person name="Ogas R."/>
            <person name="Tomko P."/>
            <person name="Gavelis G."/>
            <person name="Widhalm J.R."/>
            <person name="Wisecaver J.H."/>
        </authorList>
    </citation>
    <scope>NUCLEOTIDE SEQUENCE</scope>
    <source>
        <strain evidence="1">ECLA1</strain>
    </source>
</reference>
<dbReference type="Proteomes" id="UP001283361">
    <property type="component" value="Unassembled WGS sequence"/>
</dbReference>
<protein>
    <submittedName>
        <fullName evidence="1">Uncharacterized protein</fullName>
    </submittedName>
</protein>
<accession>A0AAE1CJ47</accession>
<comment type="caution">
    <text evidence="1">The sequence shown here is derived from an EMBL/GenBank/DDBJ whole genome shotgun (WGS) entry which is preliminary data.</text>
</comment>
<keyword evidence="2" id="KW-1185">Reference proteome</keyword>
<gene>
    <name evidence="1" type="ORF">RRG08_046166</name>
</gene>
<evidence type="ECO:0000313" key="2">
    <source>
        <dbReference type="Proteomes" id="UP001283361"/>
    </source>
</evidence>